<proteinExistence type="predicted"/>
<accession>A0A0H2S881</accession>
<dbReference type="AlphaFoldDB" id="A0A0H2S881"/>
<reference evidence="1 2" key="1">
    <citation type="submission" date="2015-04" db="EMBL/GenBank/DDBJ databases">
        <title>Complete genome sequence of Schizopora paradoxa KUC8140, a cosmopolitan wood degrader in East Asia.</title>
        <authorList>
            <consortium name="DOE Joint Genome Institute"/>
            <person name="Min B."/>
            <person name="Park H."/>
            <person name="Jang Y."/>
            <person name="Kim J.-J."/>
            <person name="Kim K.H."/>
            <person name="Pangilinan J."/>
            <person name="Lipzen A."/>
            <person name="Riley R."/>
            <person name="Grigoriev I.V."/>
            <person name="Spatafora J.W."/>
            <person name="Choi I.-G."/>
        </authorList>
    </citation>
    <scope>NUCLEOTIDE SEQUENCE [LARGE SCALE GENOMIC DNA]</scope>
    <source>
        <strain evidence="1 2">KUC8140</strain>
    </source>
</reference>
<evidence type="ECO:0000313" key="2">
    <source>
        <dbReference type="Proteomes" id="UP000053477"/>
    </source>
</evidence>
<gene>
    <name evidence="1" type="ORF">SCHPADRAFT_886687</name>
</gene>
<dbReference type="EMBL" id="KQ085900">
    <property type="protein sequence ID" value="KLO17878.1"/>
    <property type="molecule type" value="Genomic_DNA"/>
</dbReference>
<evidence type="ECO:0000313" key="1">
    <source>
        <dbReference type="EMBL" id="KLO17878.1"/>
    </source>
</evidence>
<keyword evidence="2" id="KW-1185">Reference proteome</keyword>
<sequence>MVEARPTCNASLALVILDCVLDHLRAEISSPTSLSPDDYFAQRGSGMEWWEETVQNMMLVHSSWRASVKRLLGHTAKSLYGPSPLTLQNPIWGRWTKELRLSFCENSFSVAVNEPLSYFLAALCTRIPNVRLVDMNLIEVSASALSNTCQAVSTLEHLEELTLKGAYGYIEFPLQPVYHAISEARHPNLQILRLHANIFDFGKAFGLMQSLATLERLHSVQLLWYPLESSQPIGTSRLLWSRDPSNHGSPFKLIDLRIDCVSEQALNAMSYIQVEEMDEELVKILQSTQVVRLRFVARKPRHSDNGPSSRDAVPERTSRMIAHRLVHCSTARTLVLHDLLWTQMSTFARIHKEVGPLVRIENLVIEAASALFPSPSDPSNYSETKGEEFAKTQFPLSDAELSEMVGAGLFPGLLTLKVIFRERWLEICVPRFSSKDAHERGRWSAEERCRNVLKGTSLSTLILFESLRNYILEDRLTFSLAALLLQLRVSRERFQSYLRR</sequence>
<dbReference type="SUPFAM" id="SSF52047">
    <property type="entry name" value="RNI-like"/>
    <property type="match status" value="1"/>
</dbReference>
<name>A0A0H2S881_9AGAM</name>
<organism evidence="1 2">
    <name type="scientific">Schizopora paradoxa</name>
    <dbReference type="NCBI Taxonomy" id="27342"/>
    <lineage>
        <taxon>Eukaryota</taxon>
        <taxon>Fungi</taxon>
        <taxon>Dikarya</taxon>
        <taxon>Basidiomycota</taxon>
        <taxon>Agaricomycotina</taxon>
        <taxon>Agaricomycetes</taxon>
        <taxon>Hymenochaetales</taxon>
        <taxon>Schizoporaceae</taxon>
        <taxon>Schizopora</taxon>
    </lineage>
</organism>
<protein>
    <submittedName>
        <fullName evidence="1">Uncharacterized protein</fullName>
    </submittedName>
</protein>
<dbReference type="Proteomes" id="UP000053477">
    <property type="component" value="Unassembled WGS sequence"/>
</dbReference>
<dbReference type="InParanoid" id="A0A0H2S881"/>